<name>A0ABR1FRB3_AURAN</name>
<reference evidence="1 2" key="1">
    <citation type="submission" date="2024-03" db="EMBL/GenBank/DDBJ databases">
        <title>Aureococcus anophagefferens CCMP1851 and Kratosvirus quantuckense: Draft genome of a second virus-susceptible host strain in the model system.</title>
        <authorList>
            <person name="Chase E."/>
            <person name="Truchon A.R."/>
            <person name="Schepens W."/>
            <person name="Wilhelm S.W."/>
        </authorList>
    </citation>
    <scope>NUCLEOTIDE SEQUENCE [LARGE SCALE GENOMIC DNA]</scope>
    <source>
        <strain evidence="1 2">CCMP1851</strain>
    </source>
</reference>
<evidence type="ECO:0000313" key="2">
    <source>
        <dbReference type="Proteomes" id="UP001363151"/>
    </source>
</evidence>
<proteinExistence type="predicted"/>
<gene>
    <name evidence="1" type="ORF">SO694_00061153</name>
</gene>
<protein>
    <submittedName>
        <fullName evidence="1">Uncharacterized protein</fullName>
    </submittedName>
</protein>
<keyword evidence="2" id="KW-1185">Reference proteome</keyword>
<organism evidence="1 2">
    <name type="scientific">Aureococcus anophagefferens</name>
    <name type="common">Harmful bloom alga</name>
    <dbReference type="NCBI Taxonomy" id="44056"/>
    <lineage>
        <taxon>Eukaryota</taxon>
        <taxon>Sar</taxon>
        <taxon>Stramenopiles</taxon>
        <taxon>Ochrophyta</taxon>
        <taxon>Pelagophyceae</taxon>
        <taxon>Pelagomonadales</taxon>
        <taxon>Pelagomonadaceae</taxon>
        <taxon>Aureococcus</taxon>
    </lineage>
</organism>
<dbReference type="Proteomes" id="UP001363151">
    <property type="component" value="Unassembled WGS sequence"/>
</dbReference>
<dbReference type="EMBL" id="JBBJCI010000285">
    <property type="protein sequence ID" value="KAK7236256.1"/>
    <property type="molecule type" value="Genomic_DNA"/>
</dbReference>
<comment type="caution">
    <text evidence="1">The sequence shown here is derived from an EMBL/GenBank/DDBJ whole genome shotgun (WGS) entry which is preliminary data.</text>
</comment>
<sequence length="160" mass="17398">MAAPQEAQQALDGEAFDEEVPKLPLYIAFGLIFGVAPMLPHSYNKDLVWLVSTIYKRVGPGGLLAIPFCTLTMEKVAYDTYTAYWGKSIYEDAAAAAKKPVPQFPSGGSQLPSFSVIETRKFSSDHVVFRSAYVEAARACLSSSLFPGSAAPLARRETKQ</sequence>
<accession>A0ABR1FRB3</accession>
<evidence type="ECO:0000313" key="1">
    <source>
        <dbReference type="EMBL" id="KAK7236256.1"/>
    </source>
</evidence>